<dbReference type="InterPro" id="IPR037401">
    <property type="entry name" value="SnoaL-like"/>
</dbReference>
<comment type="caution">
    <text evidence="2">The sequence shown here is derived from an EMBL/GenBank/DDBJ whole genome shotgun (WGS) entry which is preliminary data.</text>
</comment>
<reference evidence="2" key="1">
    <citation type="journal article" date="2014" name="Int. J. Syst. Evol. Microbiol.">
        <title>Complete genome sequence of Corynebacterium casei LMG S-19264T (=DSM 44701T), isolated from a smear-ripened cheese.</title>
        <authorList>
            <consortium name="US DOE Joint Genome Institute (JGI-PGF)"/>
            <person name="Walter F."/>
            <person name="Albersmeier A."/>
            <person name="Kalinowski J."/>
            <person name="Ruckert C."/>
        </authorList>
    </citation>
    <scope>NUCLEOTIDE SEQUENCE</scope>
    <source>
        <strain evidence="2">JCM 12862</strain>
    </source>
</reference>
<accession>A0A8J3FI94</accession>
<name>A0A8J3FI94_9FLAO</name>
<sequence length="309" mass="35140">MKKHVIIAMMIFSVVMYSQKKKNGTIYSEHPAIGVVEAMQQAFVKGDTIALAGYLADDFRAFNGENSNPDAKGQSKSDFLKASDFWSKNVAYLSISRTNGAYPDALEYDKSGTWVQTWDNLRGVHEKTGVKIDMPIHRLFVVDKNNKIKTMITYDDSAIWANLRQSFVPRTNGTIYNHHDNINKVLRMMAALEHSDVDKAFSFFTDDARFTNLDMADGDFHTVAQEKESFSNMLKDWTIESIDVRGYPDYLEYELGGAKVVQSWWVARMTRKSDGKKVKLPIMLVHDFNDDGMITREAGYYTTQAMAAK</sequence>
<dbReference type="Proteomes" id="UP000612329">
    <property type="component" value="Unassembled WGS sequence"/>
</dbReference>
<dbReference type="InterPro" id="IPR032710">
    <property type="entry name" value="NTF2-like_dom_sf"/>
</dbReference>
<organism evidence="2 3">
    <name type="scientific">Yeosuana aromativorans</name>
    <dbReference type="NCBI Taxonomy" id="288019"/>
    <lineage>
        <taxon>Bacteria</taxon>
        <taxon>Pseudomonadati</taxon>
        <taxon>Bacteroidota</taxon>
        <taxon>Flavobacteriia</taxon>
        <taxon>Flavobacteriales</taxon>
        <taxon>Flavobacteriaceae</taxon>
        <taxon>Yeosuana</taxon>
    </lineage>
</organism>
<feature type="domain" description="SnoaL-like" evidence="1">
    <location>
        <begin position="185"/>
        <end position="296"/>
    </location>
</feature>
<reference evidence="2" key="2">
    <citation type="submission" date="2020-09" db="EMBL/GenBank/DDBJ databases">
        <authorList>
            <person name="Sun Q."/>
            <person name="Ohkuma M."/>
        </authorList>
    </citation>
    <scope>NUCLEOTIDE SEQUENCE</scope>
    <source>
        <strain evidence="2">JCM 12862</strain>
    </source>
</reference>
<dbReference type="Pfam" id="PF12680">
    <property type="entry name" value="SnoaL_2"/>
    <property type="match status" value="1"/>
</dbReference>
<dbReference type="AlphaFoldDB" id="A0A8J3FI94"/>
<proteinExistence type="predicted"/>
<evidence type="ECO:0000313" key="3">
    <source>
        <dbReference type="Proteomes" id="UP000612329"/>
    </source>
</evidence>
<dbReference type="EMBL" id="BMNR01000007">
    <property type="protein sequence ID" value="GGK32597.1"/>
    <property type="molecule type" value="Genomic_DNA"/>
</dbReference>
<evidence type="ECO:0000259" key="1">
    <source>
        <dbReference type="Pfam" id="PF12680"/>
    </source>
</evidence>
<gene>
    <name evidence="2" type="ORF">GCM10007962_28690</name>
</gene>
<dbReference type="SUPFAM" id="SSF54427">
    <property type="entry name" value="NTF2-like"/>
    <property type="match status" value="2"/>
</dbReference>
<dbReference type="Gene3D" id="3.10.450.50">
    <property type="match status" value="2"/>
</dbReference>
<dbReference type="RefSeq" id="WP_188654402.1">
    <property type="nucleotide sequence ID" value="NZ_BMNR01000007.1"/>
</dbReference>
<keyword evidence="3" id="KW-1185">Reference proteome</keyword>
<protein>
    <recommendedName>
        <fullName evidence="1">SnoaL-like domain-containing protein</fullName>
    </recommendedName>
</protein>
<evidence type="ECO:0000313" key="2">
    <source>
        <dbReference type="EMBL" id="GGK32597.1"/>
    </source>
</evidence>